<dbReference type="PANTHER" id="PTHR23030">
    <property type="entry name" value="PCD6 INTERACTING PROTEIN-RELATED"/>
    <property type="match status" value="1"/>
</dbReference>
<organism evidence="7 8">
    <name type="scientific">Labeo rohita</name>
    <name type="common">Indian major carp</name>
    <name type="synonym">Cyprinus rohita</name>
    <dbReference type="NCBI Taxonomy" id="84645"/>
    <lineage>
        <taxon>Eukaryota</taxon>
        <taxon>Metazoa</taxon>
        <taxon>Chordata</taxon>
        <taxon>Craniata</taxon>
        <taxon>Vertebrata</taxon>
        <taxon>Euteleostomi</taxon>
        <taxon>Actinopterygii</taxon>
        <taxon>Neopterygii</taxon>
        <taxon>Teleostei</taxon>
        <taxon>Ostariophysi</taxon>
        <taxon>Cypriniformes</taxon>
        <taxon>Cyprinidae</taxon>
        <taxon>Labeoninae</taxon>
        <taxon>Labeonini</taxon>
        <taxon>Labeo</taxon>
    </lineage>
</organism>
<gene>
    <name evidence="7" type="ORF">H4Q32_006277</name>
</gene>
<evidence type="ECO:0000256" key="5">
    <source>
        <dbReference type="SAM" id="MobiDB-lite"/>
    </source>
</evidence>
<dbReference type="CDD" id="cd09234">
    <property type="entry name" value="V_HD-PTP_like"/>
    <property type="match status" value="1"/>
</dbReference>
<name>A0ABQ8LQL0_LABRO</name>
<dbReference type="PANTHER" id="PTHR23030:SF30">
    <property type="entry name" value="TYROSINE-PROTEIN PHOSPHATASE NON-RECEPTOR TYPE 23"/>
    <property type="match status" value="1"/>
</dbReference>
<comment type="subcellular location">
    <subcellularLocation>
        <location evidence="2">Cytoplasm</location>
    </subcellularLocation>
    <subcellularLocation>
        <location evidence="1">Endosome</location>
    </subcellularLocation>
</comment>
<dbReference type="InterPro" id="IPR038499">
    <property type="entry name" value="BRO1_sf"/>
</dbReference>
<keyword evidence="3" id="KW-0963">Cytoplasm</keyword>
<comment type="caution">
    <text evidence="7">The sequence shown here is derived from an EMBL/GenBank/DDBJ whole genome shotgun (WGS) entry which is preliminary data.</text>
</comment>
<dbReference type="Gene3D" id="1.20.140.50">
    <property type="entry name" value="alix/aip1 like domains"/>
    <property type="match status" value="1"/>
</dbReference>
<dbReference type="InterPro" id="IPR004328">
    <property type="entry name" value="BRO1_dom"/>
</dbReference>
<evidence type="ECO:0000256" key="1">
    <source>
        <dbReference type="ARBA" id="ARBA00004177"/>
    </source>
</evidence>
<reference evidence="7 8" key="1">
    <citation type="submission" date="2022-01" db="EMBL/GenBank/DDBJ databases">
        <title>A high-quality chromosome-level genome assembly of rohu carp, Labeo rohita.</title>
        <authorList>
            <person name="Arick M.A. II"/>
            <person name="Hsu C.-Y."/>
            <person name="Magbanua Z."/>
            <person name="Pechanova O."/>
            <person name="Grover C."/>
            <person name="Miller E."/>
            <person name="Thrash A."/>
            <person name="Ezzel L."/>
            <person name="Alam S."/>
            <person name="Benzie J."/>
            <person name="Hamilton M."/>
            <person name="Karsi A."/>
            <person name="Lawrence M.L."/>
            <person name="Peterson D.G."/>
        </authorList>
    </citation>
    <scope>NUCLEOTIDE SEQUENCE [LARGE SCALE GENOMIC DNA]</scope>
    <source>
        <strain evidence="8">BAU-BD-2019</strain>
        <tissue evidence="7">Blood</tissue>
    </source>
</reference>
<keyword evidence="4" id="KW-0967">Endosome</keyword>
<feature type="compositionally biased region" description="Polar residues" evidence="5">
    <location>
        <begin position="994"/>
        <end position="1014"/>
    </location>
</feature>
<dbReference type="CDD" id="cd09239">
    <property type="entry name" value="BRO1_HD-PTP_like"/>
    <property type="match status" value="1"/>
</dbReference>
<proteinExistence type="predicted"/>
<keyword evidence="8" id="KW-1185">Reference proteome</keyword>
<evidence type="ECO:0000313" key="8">
    <source>
        <dbReference type="Proteomes" id="UP000830375"/>
    </source>
</evidence>
<dbReference type="Pfam" id="PF03097">
    <property type="entry name" value="BRO1"/>
    <property type="match status" value="1"/>
</dbReference>
<feature type="compositionally biased region" description="Polar residues" evidence="5">
    <location>
        <begin position="911"/>
        <end position="927"/>
    </location>
</feature>
<accession>A0ABQ8LQL0</accession>
<dbReference type="Gene3D" id="1.20.120.560">
    <property type="entry name" value="alix/aip1 in complex with the ypdl late domain"/>
    <property type="match status" value="1"/>
</dbReference>
<dbReference type="Proteomes" id="UP000830375">
    <property type="component" value="Unassembled WGS sequence"/>
</dbReference>
<evidence type="ECO:0000259" key="6">
    <source>
        <dbReference type="PROSITE" id="PS51180"/>
    </source>
</evidence>
<feature type="region of interest" description="Disordered" evidence="5">
    <location>
        <begin position="725"/>
        <end position="786"/>
    </location>
</feature>
<dbReference type="EMBL" id="JACTAM010000019">
    <property type="protein sequence ID" value="KAI2652938.1"/>
    <property type="molecule type" value="Genomic_DNA"/>
</dbReference>
<feature type="region of interest" description="Disordered" evidence="5">
    <location>
        <begin position="846"/>
        <end position="872"/>
    </location>
</feature>
<dbReference type="Pfam" id="PF13949">
    <property type="entry name" value="ALIX_LYPXL_bnd"/>
    <property type="match status" value="1"/>
</dbReference>
<dbReference type="Gene3D" id="1.25.40.280">
    <property type="entry name" value="alix/aip1 like domains"/>
    <property type="match status" value="1"/>
</dbReference>
<feature type="domain" description="BRO1" evidence="6">
    <location>
        <begin position="8"/>
        <end position="390"/>
    </location>
</feature>
<evidence type="ECO:0000256" key="3">
    <source>
        <dbReference type="ARBA" id="ARBA00022490"/>
    </source>
</evidence>
<dbReference type="SMART" id="SM01041">
    <property type="entry name" value="BRO1"/>
    <property type="match status" value="1"/>
</dbReference>
<evidence type="ECO:0000256" key="4">
    <source>
        <dbReference type="ARBA" id="ARBA00022753"/>
    </source>
</evidence>
<evidence type="ECO:0000256" key="2">
    <source>
        <dbReference type="ARBA" id="ARBA00004496"/>
    </source>
</evidence>
<feature type="compositionally biased region" description="Pro residues" evidence="5">
    <location>
        <begin position="935"/>
        <end position="949"/>
    </location>
</feature>
<evidence type="ECO:0000313" key="7">
    <source>
        <dbReference type="EMBL" id="KAI2652938.1"/>
    </source>
</evidence>
<dbReference type="InterPro" id="IPR025304">
    <property type="entry name" value="ALIX_V_dom"/>
</dbReference>
<sequence>MEAVPRMPMIWLELKEAGEFQFSSTVRQYIQINFGENPENYSEALKKLEQLRQNVVNIPRDFEGCNTLRKYCGQLHFLQSRVPMAASQEAAVPVTWIDAFSGRNITHEDINYEQACVLFNLGALHSLLGAMDNRLSEEGMKVSCTHFQCSAGAFAHLRDHFNHSYSSDMSSQALSINISLMLAQAQECLLEKTLLDNRKSHLIAKICAQVCDYYKDCLRVLDNSDCVPGRIQKEWRKLVSMKISYFSAITHLHMGKQSEEQQKFGEAVAYFQSSLDKLNDAIKQSKSQSVQDALKFTMDVIGGKYNSAKKDNDFIYHESVPGLDTLAAVKGASLVKPLPVNLTDQSVTGPDLFSKLVPMATHEASSLYSEEKAKLLRDIVAKIEDKNQILEKFMESLSSDSVYKIDMFKSLPDALLEKCAFLSVRPDTVKNLVQAMQALSNVYTDVGSSLDEVRSALEEDEAGEKSLMEVVGQKGLPTKPEVFQDIQKELKKYEAAHQSASNTNTELHRAMNQHIPNLRLLQGSIEELRKSLPQPELSQDEMSSLQKMKTILGKVDEMRKQRISLESQLRDLIHKDDITGVLVTTDRSEMKTLFEEQLKKYDQLKGYIEQNLVAQDNILKALTEANVQYAPVRKTLTFKEQQWNSTVQALIASFEAYEDLMKKAEEGKDFYLDLDKKTSALLDKTKSYCQTREGERVTLLEKEIGKVPPPRPAAQKPVIGQKVISGPSSVEDLPQELQSLPPNLNLPRGPVLSSSVPHSGPPVSWPQRASPFPPTQFPNPQFPTADPKLRQQLAHHLPQAPYGQPSAPMQIPGTPPQQFQVRPHPQVNQLTNPQVPAQGYNPALWQQPHGGPVATGGYSVPPQMGQIPQNSIRPGLPGQPQVSLANSFGQQMPTGMPQSSSVQQIIQGTPSQSFTNQPRQSIPSATPRSAFPGQILPPFPPGQVQPPMPGQTHQQPGLPSGYRPALLPHTQPQFGPPGQLTVSHPQGALIPGQAQAQPQSTQFHPGQLPQNRPQPNIGYAPTSFPSSQPQQIPPPHQVHPGSQMFPQAPLSQNSQVSFGPRPLSQPGAVPPQSNIYSFAATHMAQQPMGQQTIPSQFNTMFNGAGGQPMCPPGQNQILGHQNVAHPSSGQAVAPVMDNPVPLSLGSTLIPTPSPIQVSSQNQISAASNATPTGSTTILGSLQNKVDNLSIQS</sequence>
<dbReference type="PROSITE" id="PS51180">
    <property type="entry name" value="BRO1"/>
    <property type="match status" value="1"/>
</dbReference>
<feature type="compositionally biased region" description="Pro residues" evidence="5">
    <location>
        <begin position="771"/>
        <end position="781"/>
    </location>
</feature>
<feature type="region of interest" description="Disordered" evidence="5">
    <location>
        <begin position="799"/>
        <end position="821"/>
    </location>
</feature>
<protein>
    <submittedName>
        <fullName evidence="7">Tyrosine-protein phosphatase non-receptor type 23</fullName>
    </submittedName>
</protein>
<feature type="region of interest" description="Disordered" evidence="5">
    <location>
        <begin position="911"/>
        <end position="1069"/>
    </location>
</feature>